<dbReference type="InterPro" id="IPR058240">
    <property type="entry name" value="rSAM_sf"/>
</dbReference>
<dbReference type="PANTHER" id="PTHR11918:SF45">
    <property type="entry name" value="THREONYLCARBAMOYLADENOSINE TRNA METHYLTHIOTRANSFERASE"/>
    <property type="match status" value="1"/>
</dbReference>
<reference evidence="19" key="1">
    <citation type="submission" date="2021-01" db="EMBL/GenBank/DDBJ databases">
        <title>Genomic Encyclopedia of Type Strains, Phase IV (KMG-IV): sequencing the most valuable type-strain genomes for metagenomic binning, comparative biology and taxonomic classification.</title>
        <authorList>
            <person name="Goeker M."/>
        </authorList>
    </citation>
    <scope>NUCLEOTIDE SEQUENCE</scope>
    <source>
        <strain evidence="19">DSM 23230</strain>
    </source>
</reference>
<evidence type="ECO:0000256" key="10">
    <source>
        <dbReference type="ARBA" id="ARBA00023004"/>
    </source>
</evidence>
<dbReference type="GO" id="GO:0046872">
    <property type="term" value="F:metal ion binding"/>
    <property type="evidence" value="ECO:0007669"/>
    <property type="project" value="UniProtKB-KW"/>
</dbReference>
<evidence type="ECO:0000313" key="20">
    <source>
        <dbReference type="Proteomes" id="UP000774000"/>
    </source>
</evidence>
<keyword evidence="7" id="KW-0949">S-adenosyl-L-methionine</keyword>
<dbReference type="CDD" id="cd01335">
    <property type="entry name" value="Radical_SAM"/>
    <property type="match status" value="1"/>
</dbReference>
<evidence type="ECO:0000259" key="17">
    <source>
        <dbReference type="PROSITE" id="PS51449"/>
    </source>
</evidence>
<dbReference type="InterPro" id="IPR038135">
    <property type="entry name" value="Methylthiotransferase_N_sf"/>
</dbReference>
<dbReference type="InterPro" id="IPR005839">
    <property type="entry name" value="Methylthiotransferase"/>
</dbReference>
<dbReference type="EMBL" id="JAFBDQ010000004">
    <property type="protein sequence ID" value="MBM7556236.1"/>
    <property type="molecule type" value="Genomic_DNA"/>
</dbReference>
<protein>
    <recommendedName>
        <fullName evidence="15">Threonylcarbamoyladenosine tRNA methylthiotransferase MtaB</fullName>
        <ecNumber evidence="3">2.8.4.5</ecNumber>
    </recommendedName>
    <alternativeName>
        <fullName evidence="12">tRNA-t(6)A37 methylthiotransferase</fullName>
    </alternativeName>
</protein>
<dbReference type="InterPro" id="IPR034557">
    <property type="entry name" value="ThrcA_tRNA_MEthiotransferase"/>
</dbReference>
<dbReference type="InterPro" id="IPR006638">
    <property type="entry name" value="Elp3/MiaA/NifB-like_rSAM"/>
</dbReference>
<evidence type="ECO:0000256" key="9">
    <source>
        <dbReference type="ARBA" id="ARBA00022723"/>
    </source>
</evidence>
<comment type="cofactor">
    <cofactor evidence="1">
        <name>[4Fe-4S] cluster</name>
        <dbReference type="ChEBI" id="CHEBI:49883"/>
    </cofactor>
</comment>
<keyword evidence="9" id="KW-0479">Metal-binding</keyword>
<evidence type="ECO:0000313" key="19">
    <source>
        <dbReference type="EMBL" id="MBM7556236.1"/>
    </source>
</evidence>
<feature type="domain" description="Radical SAM core" evidence="18">
    <location>
        <begin position="139"/>
        <end position="370"/>
    </location>
</feature>
<dbReference type="NCBIfam" id="TIGR00089">
    <property type="entry name" value="MiaB/RimO family radical SAM methylthiotransferase"/>
    <property type="match status" value="1"/>
</dbReference>
<evidence type="ECO:0000259" key="16">
    <source>
        <dbReference type="PROSITE" id="PS50926"/>
    </source>
</evidence>
<dbReference type="InterPro" id="IPR002792">
    <property type="entry name" value="TRAM_dom"/>
</dbReference>
<dbReference type="InterPro" id="IPR007197">
    <property type="entry name" value="rSAM"/>
</dbReference>
<sequence length="433" mass="49392">MSKVAFYTLGCKANQYDTQMMRAQFEKENYEIVDYDEIADIYIINTCTVTHQGARKSRKITRRLKRKNPEAYIAVVGCYAQVDSEEVLEIEGVDLILGTKGRERIVDFVEQGIKAGEKVNFVQDLEDEDPFENVKLDKVRGKTRANIKIQDGCEQFCAYCIIPYARGGLKSRPLDSTVTEVQKLVEHGVKEIVLTGIHLGEYGQDQENLDLVTLLRALIKIENLERIRLSSIEGTEVSEELIYLIAESDKLCRHLHLPLQSGSNQVLEAMNRPYTVEEFKDMVEQIRDRIPEIAITTDVIVGFPGESEADFSATCEVVKELAFSSVHVFKYSKREGTPAAKFDDQVHSRVKKQRSKKLREIAKKLAQQYREKFIGTRQQVLLEDRRDNQTGLLTGLTDNYLRVLVDASDELQGELVRVELTENNNNLYGQVIE</sequence>
<dbReference type="PROSITE" id="PS50926">
    <property type="entry name" value="TRAM"/>
    <property type="match status" value="1"/>
</dbReference>
<dbReference type="Pfam" id="PF04055">
    <property type="entry name" value="Radical_SAM"/>
    <property type="match status" value="1"/>
</dbReference>
<gene>
    <name evidence="19" type="ORF">JOC47_001072</name>
</gene>
<keyword evidence="11" id="KW-0411">Iron-sulfur</keyword>
<dbReference type="PANTHER" id="PTHR11918">
    <property type="entry name" value="RADICAL SAM PROTEINS"/>
    <property type="match status" value="1"/>
</dbReference>
<dbReference type="SMART" id="SM00729">
    <property type="entry name" value="Elp3"/>
    <property type="match status" value="1"/>
</dbReference>
<comment type="catalytic activity">
    <reaction evidence="13">
        <text>N(6)-L-threonylcarbamoyladenosine(37) in tRNA + (sulfur carrier)-SH + AH2 + 2 S-adenosyl-L-methionine = 2-methylsulfanyl-N(6)-L-threonylcarbamoyladenosine(37) in tRNA + (sulfur carrier)-H + 5'-deoxyadenosine + L-methionine + A + S-adenosyl-L-homocysteine + 2 H(+)</text>
        <dbReference type="Rhea" id="RHEA:37075"/>
        <dbReference type="Rhea" id="RHEA-COMP:10163"/>
        <dbReference type="Rhea" id="RHEA-COMP:11092"/>
        <dbReference type="Rhea" id="RHEA-COMP:14737"/>
        <dbReference type="Rhea" id="RHEA-COMP:14739"/>
        <dbReference type="ChEBI" id="CHEBI:13193"/>
        <dbReference type="ChEBI" id="CHEBI:15378"/>
        <dbReference type="ChEBI" id="CHEBI:17319"/>
        <dbReference type="ChEBI" id="CHEBI:17499"/>
        <dbReference type="ChEBI" id="CHEBI:29917"/>
        <dbReference type="ChEBI" id="CHEBI:57844"/>
        <dbReference type="ChEBI" id="CHEBI:57856"/>
        <dbReference type="ChEBI" id="CHEBI:59789"/>
        <dbReference type="ChEBI" id="CHEBI:64428"/>
        <dbReference type="ChEBI" id="CHEBI:74418"/>
        <dbReference type="ChEBI" id="CHEBI:74420"/>
        <dbReference type="EC" id="2.8.4.5"/>
    </reaction>
</comment>
<feature type="domain" description="MTTase N-terminal" evidence="17">
    <location>
        <begin position="2"/>
        <end position="114"/>
    </location>
</feature>
<dbReference type="SFLD" id="SFLDG01061">
    <property type="entry name" value="methylthiotransferase"/>
    <property type="match status" value="1"/>
</dbReference>
<evidence type="ECO:0000256" key="3">
    <source>
        <dbReference type="ARBA" id="ARBA00013273"/>
    </source>
</evidence>
<keyword evidence="10" id="KW-0408">Iron</keyword>
<comment type="similarity">
    <text evidence="14">Belongs to the methylthiotransferase family. MtaB subfamily.</text>
</comment>
<dbReference type="RefSeq" id="WP_204700959.1">
    <property type="nucleotide sequence ID" value="NZ_JAFBDQ010000004.1"/>
</dbReference>
<dbReference type="FunFam" id="3.40.50.12160:FF:000004">
    <property type="entry name" value="Threonylcarbamoyladenosine tRNA methylthiotransferase MtaB"/>
    <property type="match status" value="1"/>
</dbReference>
<evidence type="ECO:0000256" key="12">
    <source>
        <dbReference type="ARBA" id="ARBA00031213"/>
    </source>
</evidence>
<evidence type="ECO:0000256" key="2">
    <source>
        <dbReference type="ARBA" id="ARBA00002399"/>
    </source>
</evidence>
<keyword evidence="5" id="KW-0963">Cytoplasm</keyword>
<evidence type="ECO:0000256" key="13">
    <source>
        <dbReference type="ARBA" id="ARBA00051661"/>
    </source>
</evidence>
<feature type="domain" description="TRAM" evidence="16">
    <location>
        <begin position="371"/>
        <end position="433"/>
    </location>
</feature>
<dbReference type="NCBIfam" id="TIGR01579">
    <property type="entry name" value="MiaB-like-C"/>
    <property type="match status" value="1"/>
</dbReference>
<evidence type="ECO:0000259" key="18">
    <source>
        <dbReference type="PROSITE" id="PS51918"/>
    </source>
</evidence>
<keyword evidence="20" id="KW-1185">Reference proteome</keyword>
<evidence type="ECO:0000256" key="6">
    <source>
        <dbReference type="ARBA" id="ARBA00022679"/>
    </source>
</evidence>
<evidence type="ECO:0000256" key="11">
    <source>
        <dbReference type="ARBA" id="ARBA00023014"/>
    </source>
</evidence>
<dbReference type="PROSITE" id="PS51449">
    <property type="entry name" value="MTTASE_N"/>
    <property type="match status" value="1"/>
</dbReference>
<keyword evidence="4" id="KW-0004">4Fe-4S</keyword>
<dbReference type="SUPFAM" id="SSF102114">
    <property type="entry name" value="Radical SAM enzymes"/>
    <property type="match status" value="1"/>
</dbReference>
<comment type="caution">
    <text evidence="19">The sequence shown here is derived from an EMBL/GenBank/DDBJ whole genome shotgun (WGS) entry which is preliminary data.</text>
</comment>
<dbReference type="FunFam" id="3.80.30.20:FF:000001">
    <property type="entry name" value="tRNA-2-methylthio-N(6)-dimethylallyladenosine synthase 2"/>
    <property type="match status" value="1"/>
</dbReference>
<dbReference type="SFLD" id="SFLDF00295">
    <property type="entry name" value="threonylcarbamoyladenosine_tRN"/>
    <property type="match status" value="1"/>
</dbReference>
<evidence type="ECO:0000256" key="14">
    <source>
        <dbReference type="ARBA" id="ARBA00061574"/>
    </source>
</evidence>
<dbReference type="Pfam" id="PF00919">
    <property type="entry name" value="UPF0004"/>
    <property type="match status" value="1"/>
</dbReference>
<dbReference type="Gene3D" id="3.80.30.20">
    <property type="entry name" value="tm_1862 like domain"/>
    <property type="match status" value="1"/>
</dbReference>
<accession>A0A939BRP6</accession>
<comment type="function">
    <text evidence="2">Catalyzes the methylthiolation of N6-threonylcarbamoyladenosine (t(6)A), leading to the formation of 2-methylthio-N6-threonylcarbamoyladenosine (ms(2)t(6)A) at position 37 in tRNAs that read codons beginning with adenine.</text>
</comment>
<dbReference type="InterPro" id="IPR023404">
    <property type="entry name" value="rSAM_horseshoe"/>
</dbReference>
<evidence type="ECO:0000256" key="5">
    <source>
        <dbReference type="ARBA" id="ARBA00022490"/>
    </source>
</evidence>
<dbReference type="EC" id="2.8.4.5" evidence="3"/>
<name>A0A939BRP6_9FIRM</name>
<organism evidence="19 20">
    <name type="scientific">Halanaerobacter jeridensis</name>
    <dbReference type="NCBI Taxonomy" id="706427"/>
    <lineage>
        <taxon>Bacteria</taxon>
        <taxon>Bacillati</taxon>
        <taxon>Bacillota</taxon>
        <taxon>Clostridia</taxon>
        <taxon>Halanaerobiales</taxon>
        <taxon>Halobacteroidaceae</taxon>
        <taxon>Halanaerobacter</taxon>
    </lineage>
</organism>
<evidence type="ECO:0000256" key="1">
    <source>
        <dbReference type="ARBA" id="ARBA00001966"/>
    </source>
</evidence>
<proteinExistence type="inferred from homology"/>
<evidence type="ECO:0000256" key="4">
    <source>
        <dbReference type="ARBA" id="ARBA00022485"/>
    </source>
</evidence>
<dbReference type="InterPro" id="IPR013848">
    <property type="entry name" value="Methylthiotransferase_N"/>
</dbReference>
<evidence type="ECO:0000256" key="7">
    <source>
        <dbReference type="ARBA" id="ARBA00022691"/>
    </source>
</evidence>
<keyword evidence="6 19" id="KW-0808">Transferase</keyword>
<evidence type="ECO:0000256" key="8">
    <source>
        <dbReference type="ARBA" id="ARBA00022694"/>
    </source>
</evidence>
<dbReference type="PROSITE" id="PS01278">
    <property type="entry name" value="MTTASE_RADICAL"/>
    <property type="match status" value="1"/>
</dbReference>
<dbReference type="PROSITE" id="PS51918">
    <property type="entry name" value="RADICAL_SAM"/>
    <property type="match status" value="1"/>
</dbReference>
<dbReference type="Proteomes" id="UP000774000">
    <property type="component" value="Unassembled WGS sequence"/>
</dbReference>
<keyword evidence="8" id="KW-0819">tRNA processing</keyword>
<evidence type="ECO:0000256" key="15">
    <source>
        <dbReference type="ARBA" id="ARBA00069898"/>
    </source>
</evidence>
<dbReference type="GO" id="GO:0035598">
    <property type="term" value="F:tRNA (N(6)-L-threonylcarbamoyladenosine(37)-C(2))-methylthiotransferase activity"/>
    <property type="evidence" value="ECO:0007669"/>
    <property type="project" value="UniProtKB-EC"/>
</dbReference>
<dbReference type="SFLD" id="SFLDS00029">
    <property type="entry name" value="Radical_SAM"/>
    <property type="match status" value="1"/>
</dbReference>
<dbReference type="InterPro" id="IPR006467">
    <property type="entry name" value="MiaB-like_bact"/>
</dbReference>
<dbReference type="AlphaFoldDB" id="A0A939BRP6"/>
<dbReference type="SFLD" id="SFLDG01082">
    <property type="entry name" value="B12-binding_domain_containing"/>
    <property type="match status" value="1"/>
</dbReference>
<dbReference type="GO" id="GO:0051539">
    <property type="term" value="F:4 iron, 4 sulfur cluster binding"/>
    <property type="evidence" value="ECO:0007669"/>
    <property type="project" value="UniProtKB-KW"/>
</dbReference>
<dbReference type="Gene3D" id="3.40.50.12160">
    <property type="entry name" value="Methylthiotransferase, N-terminal domain"/>
    <property type="match status" value="1"/>
</dbReference>
<dbReference type="InterPro" id="IPR020612">
    <property type="entry name" value="Methylthiotransferase_CS"/>
</dbReference>